<proteinExistence type="predicted"/>
<comment type="caution">
    <text evidence="1">The sequence shown here is derived from an EMBL/GenBank/DDBJ whole genome shotgun (WGS) entry which is preliminary data.</text>
</comment>
<protein>
    <submittedName>
        <fullName evidence="1">Uncharacterized protein</fullName>
    </submittedName>
</protein>
<dbReference type="Proteomes" id="UP001159042">
    <property type="component" value="Unassembled WGS sequence"/>
</dbReference>
<reference evidence="1 2" key="1">
    <citation type="journal article" date="2023" name="Insect Mol. Biol.">
        <title>Genome sequencing provides insights into the evolution of gene families encoding plant cell wall-degrading enzymes in longhorned beetles.</title>
        <authorList>
            <person name="Shin N.R."/>
            <person name="Okamura Y."/>
            <person name="Kirsch R."/>
            <person name="Pauchet Y."/>
        </authorList>
    </citation>
    <scope>NUCLEOTIDE SEQUENCE [LARGE SCALE GENOMIC DNA]</scope>
    <source>
        <strain evidence="1">EAD_L_NR</strain>
    </source>
</reference>
<evidence type="ECO:0000313" key="2">
    <source>
        <dbReference type="Proteomes" id="UP001159042"/>
    </source>
</evidence>
<gene>
    <name evidence="1" type="ORF">NQ315_006088</name>
</gene>
<keyword evidence="2" id="KW-1185">Reference proteome</keyword>
<dbReference type="AlphaFoldDB" id="A0AAV8VDY6"/>
<sequence>MSDDSAWDAATVDVADWLLNLRQSGGVVNTPVKFTADDPRRELAAEAAEPRETQDAESVIERGAEGIHLRTPVLLNNSPIIRLSNIHEQCQD</sequence>
<name>A0AAV8VDY6_9CUCU</name>
<organism evidence="1 2">
    <name type="scientific">Exocentrus adspersus</name>
    <dbReference type="NCBI Taxonomy" id="1586481"/>
    <lineage>
        <taxon>Eukaryota</taxon>
        <taxon>Metazoa</taxon>
        <taxon>Ecdysozoa</taxon>
        <taxon>Arthropoda</taxon>
        <taxon>Hexapoda</taxon>
        <taxon>Insecta</taxon>
        <taxon>Pterygota</taxon>
        <taxon>Neoptera</taxon>
        <taxon>Endopterygota</taxon>
        <taxon>Coleoptera</taxon>
        <taxon>Polyphaga</taxon>
        <taxon>Cucujiformia</taxon>
        <taxon>Chrysomeloidea</taxon>
        <taxon>Cerambycidae</taxon>
        <taxon>Lamiinae</taxon>
        <taxon>Acanthocinini</taxon>
        <taxon>Exocentrus</taxon>
    </lineage>
</organism>
<dbReference type="EMBL" id="JANEYG010000130">
    <property type="protein sequence ID" value="KAJ8912422.1"/>
    <property type="molecule type" value="Genomic_DNA"/>
</dbReference>
<accession>A0AAV8VDY6</accession>
<evidence type="ECO:0000313" key="1">
    <source>
        <dbReference type="EMBL" id="KAJ8912422.1"/>
    </source>
</evidence>